<dbReference type="AlphaFoldDB" id="A0AAE0DTR0"/>
<dbReference type="GO" id="GO:0004497">
    <property type="term" value="F:monooxygenase activity"/>
    <property type="evidence" value="ECO:0007669"/>
    <property type="project" value="InterPro"/>
</dbReference>
<dbReference type="GO" id="GO:0005506">
    <property type="term" value="F:iron ion binding"/>
    <property type="evidence" value="ECO:0007669"/>
    <property type="project" value="InterPro"/>
</dbReference>
<organism evidence="1 2">
    <name type="scientific">Dipteronia sinensis</name>
    <dbReference type="NCBI Taxonomy" id="43782"/>
    <lineage>
        <taxon>Eukaryota</taxon>
        <taxon>Viridiplantae</taxon>
        <taxon>Streptophyta</taxon>
        <taxon>Embryophyta</taxon>
        <taxon>Tracheophyta</taxon>
        <taxon>Spermatophyta</taxon>
        <taxon>Magnoliopsida</taxon>
        <taxon>eudicotyledons</taxon>
        <taxon>Gunneridae</taxon>
        <taxon>Pentapetalae</taxon>
        <taxon>rosids</taxon>
        <taxon>malvids</taxon>
        <taxon>Sapindales</taxon>
        <taxon>Sapindaceae</taxon>
        <taxon>Hippocastanoideae</taxon>
        <taxon>Acereae</taxon>
        <taxon>Dipteronia</taxon>
    </lineage>
</organism>
<accession>A0AAE0DTR0</accession>
<dbReference type="GO" id="GO:0020037">
    <property type="term" value="F:heme binding"/>
    <property type="evidence" value="ECO:0007669"/>
    <property type="project" value="InterPro"/>
</dbReference>
<dbReference type="Proteomes" id="UP001281410">
    <property type="component" value="Unassembled WGS sequence"/>
</dbReference>
<comment type="caution">
    <text evidence="1">The sequence shown here is derived from an EMBL/GenBank/DDBJ whole genome shotgun (WGS) entry which is preliminary data.</text>
</comment>
<protein>
    <recommendedName>
        <fullName evidence="3">Cytochrome P450</fullName>
    </recommendedName>
</protein>
<dbReference type="Gene3D" id="1.10.630.10">
    <property type="entry name" value="Cytochrome P450"/>
    <property type="match status" value="1"/>
</dbReference>
<evidence type="ECO:0000313" key="1">
    <source>
        <dbReference type="EMBL" id="KAK3188348.1"/>
    </source>
</evidence>
<evidence type="ECO:0008006" key="3">
    <source>
        <dbReference type="Google" id="ProtNLM"/>
    </source>
</evidence>
<sequence>MEENHVFEDMGMLKTSKKLPPGSLGLPIIGQSLSFLHALQTDTAEKWFQDRIRRYGPVSKLSLFGSPTVFLHGQAANKLVYTYDGNTLANQQPPSIRR</sequence>
<reference evidence="1" key="1">
    <citation type="journal article" date="2023" name="Plant J.">
        <title>Genome sequences and population genomics provide insights into the demographic history, inbreeding, and mutation load of two 'living fossil' tree species of Dipteronia.</title>
        <authorList>
            <person name="Feng Y."/>
            <person name="Comes H.P."/>
            <person name="Chen J."/>
            <person name="Zhu S."/>
            <person name="Lu R."/>
            <person name="Zhang X."/>
            <person name="Li P."/>
            <person name="Qiu J."/>
            <person name="Olsen K.M."/>
            <person name="Qiu Y."/>
        </authorList>
    </citation>
    <scope>NUCLEOTIDE SEQUENCE</scope>
    <source>
        <strain evidence="1">NBL</strain>
    </source>
</reference>
<proteinExistence type="predicted"/>
<evidence type="ECO:0000313" key="2">
    <source>
        <dbReference type="Proteomes" id="UP001281410"/>
    </source>
</evidence>
<dbReference type="EMBL" id="JANJYJ010000009">
    <property type="protein sequence ID" value="KAK3188348.1"/>
    <property type="molecule type" value="Genomic_DNA"/>
</dbReference>
<dbReference type="InterPro" id="IPR036396">
    <property type="entry name" value="Cyt_P450_sf"/>
</dbReference>
<dbReference type="SUPFAM" id="SSF48264">
    <property type="entry name" value="Cytochrome P450"/>
    <property type="match status" value="1"/>
</dbReference>
<gene>
    <name evidence="1" type="ORF">Dsin_027909</name>
</gene>
<dbReference type="GO" id="GO:0016705">
    <property type="term" value="F:oxidoreductase activity, acting on paired donors, with incorporation or reduction of molecular oxygen"/>
    <property type="evidence" value="ECO:0007669"/>
    <property type="project" value="InterPro"/>
</dbReference>
<name>A0AAE0DTR0_9ROSI</name>
<keyword evidence="2" id="KW-1185">Reference proteome</keyword>